<proteinExistence type="predicted"/>
<evidence type="ECO:0000313" key="2">
    <source>
        <dbReference type="Proteomes" id="UP001162031"/>
    </source>
</evidence>
<reference evidence="1" key="1">
    <citation type="submission" date="2022-12" db="EMBL/GenBank/DDBJ databases">
        <authorList>
            <person name="Webb A."/>
        </authorList>
    </citation>
    <scope>NUCLEOTIDE SEQUENCE</scope>
    <source>
        <strain evidence="1">Hp1</strain>
    </source>
</reference>
<evidence type="ECO:0008006" key="3">
    <source>
        <dbReference type="Google" id="ProtNLM"/>
    </source>
</evidence>
<keyword evidence="2" id="KW-1185">Reference proteome</keyword>
<comment type="caution">
    <text evidence="1">The sequence shown here is derived from an EMBL/GenBank/DDBJ whole genome shotgun (WGS) entry which is preliminary data.</text>
</comment>
<accession>A0AAV0V2M6</accession>
<dbReference type="EMBL" id="CANTFL010001455">
    <property type="protein sequence ID" value="CAI5741919.1"/>
    <property type="molecule type" value="Genomic_DNA"/>
</dbReference>
<organism evidence="1 2">
    <name type="scientific">Hyaloperonospora brassicae</name>
    <name type="common">Brassica downy mildew</name>
    <name type="synonym">Peronospora brassicae</name>
    <dbReference type="NCBI Taxonomy" id="162125"/>
    <lineage>
        <taxon>Eukaryota</taxon>
        <taxon>Sar</taxon>
        <taxon>Stramenopiles</taxon>
        <taxon>Oomycota</taxon>
        <taxon>Peronosporomycetes</taxon>
        <taxon>Peronosporales</taxon>
        <taxon>Peronosporaceae</taxon>
        <taxon>Hyaloperonospora</taxon>
    </lineage>
</organism>
<dbReference type="AlphaFoldDB" id="A0AAV0V2M6"/>
<protein>
    <recommendedName>
        <fullName evidence="3">RxLR effector candidate protein</fullName>
    </recommendedName>
</protein>
<name>A0AAV0V2M6_HYABA</name>
<gene>
    <name evidence="1" type="ORF">HBR001_LOCUS8719</name>
</gene>
<dbReference type="Proteomes" id="UP001162031">
    <property type="component" value="Unassembled WGS sequence"/>
</dbReference>
<evidence type="ECO:0000313" key="1">
    <source>
        <dbReference type="EMBL" id="CAI5741919.1"/>
    </source>
</evidence>
<sequence>MLLCVRRSLPRGASDGGTCLRCSSVSEWGQDQDDGRDVKWQQMDVADTDTDPSTGTLRAAYAYRRSEEVQETKRQLNGYNKR</sequence>